<reference evidence="1 2" key="1">
    <citation type="submission" date="2021-02" db="EMBL/GenBank/DDBJ databases">
        <title>Variation within the Batrachochytrium salamandrivorans European outbreak.</title>
        <authorList>
            <person name="Kelly M."/>
            <person name="Pasmans F."/>
            <person name="Shea T.P."/>
            <person name="Munoz J.F."/>
            <person name="Carranza S."/>
            <person name="Cuomo C.A."/>
            <person name="Martel A."/>
        </authorList>
    </citation>
    <scope>NUCLEOTIDE SEQUENCE [LARGE SCALE GENOMIC DNA]</scope>
    <source>
        <strain evidence="1 2">AMFP18/2</strain>
    </source>
</reference>
<gene>
    <name evidence="1" type="ORF">BASA50_008947</name>
</gene>
<dbReference type="Proteomes" id="UP001648503">
    <property type="component" value="Unassembled WGS sequence"/>
</dbReference>
<organism evidence="1 2">
    <name type="scientific">Batrachochytrium salamandrivorans</name>
    <dbReference type="NCBI Taxonomy" id="1357716"/>
    <lineage>
        <taxon>Eukaryota</taxon>
        <taxon>Fungi</taxon>
        <taxon>Fungi incertae sedis</taxon>
        <taxon>Chytridiomycota</taxon>
        <taxon>Chytridiomycota incertae sedis</taxon>
        <taxon>Chytridiomycetes</taxon>
        <taxon>Rhizophydiales</taxon>
        <taxon>Rhizophydiales incertae sedis</taxon>
        <taxon>Batrachochytrium</taxon>
    </lineage>
</organism>
<accession>A0ABQ8F2F7</accession>
<evidence type="ECO:0000313" key="1">
    <source>
        <dbReference type="EMBL" id="KAH6590947.1"/>
    </source>
</evidence>
<dbReference type="EMBL" id="JAFCIX010000418">
    <property type="protein sequence ID" value="KAH6590947.1"/>
    <property type="molecule type" value="Genomic_DNA"/>
</dbReference>
<comment type="caution">
    <text evidence="1">The sequence shown here is derived from an EMBL/GenBank/DDBJ whole genome shotgun (WGS) entry which is preliminary data.</text>
</comment>
<proteinExistence type="predicted"/>
<name>A0ABQ8F2F7_9FUNG</name>
<protein>
    <submittedName>
        <fullName evidence="1">Uncharacterized protein</fullName>
    </submittedName>
</protein>
<evidence type="ECO:0000313" key="2">
    <source>
        <dbReference type="Proteomes" id="UP001648503"/>
    </source>
</evidence>
<sequence length="78" mass="8475">MSAQNFARRTIRPVAMPTPIGFSHIPAQLRVVPFGPRLIRFPGRSSKSLITRSVAKRIKSTTTSTVTATVSTALCYDG</sequence>
<keyword evidence="2" id="KW-1185">Reference proteome</keyword>